<dbReference type="InterPro" id="IPR020464">
    <property type="entry name" value="LanC-like_prot_euk"/>
</dbReference>
<dbReference type="InterPro" id="IPR007822">
    <property type="entry name" value="LANC-like"/>
</dbReference>
<name>A0AAD7ZYQ2_DIPPU</name>
<dbReference type="Proteomes" id="UP001233999">
    <property type="component" value="Unassembled WGS sequence"/>
</dbReference>
<feature type="binding site" evidence="2">
    <location>
        <position position="321"/>
    </location>
    <ligand>
        <name>Zn(2+)</name>
        <dbReference type="ChEBI" id="CHEBI:29105"/>
    </ligand>
</feature>
<sequence length="397" mass="45245">CLQGYSIVIGRYKITYPTVRDGEINTEFQEKLQSSINKLLLKFETNLQTYISTDYSVYTGTSGIALLFILLEKRLKRNSYSKRAMEMVESYLPKLKRQRVSYLNGDAGPLAIAGMLYYRQGNVVKAQEMIQRLKEMLPQVVNLNSDVPDEVLYGRTGYLYSLLFVNKFMGRNTIEADIIKKVVSTVLRSGQNLAQQEGRNVPLMYMWHEKYYLGGAHGIAGILFMLLQAKDYMSQDDLNNLVRPTIDFLQGITFPSDNFPSSLGSSTDKLVQWCHGAPGVVFLFAEAYKVFGDKKYLETALKCGEVVWKRGVLKKGYSICHGVAGNAYTFLVLYQLTGDVKHLYRSCRFAEWCYPYGKHQYQVPDRPLSLFEGFAGVIYFLVDLQEPKEARFPAFAL</sequence>
<keyword evidence="2" id="KW-0479">Metal-binding</keyword>
<protein>
    <recommendedName>
        <fullName evidence="5">LanC-like protein 2</fullName>
    </recommendedName>
</protein>
<dbReference type="PANTHER" id="PTHR12736:SF21">
    <property type="entry name" value="LANC-LIKE PROTEIN 2"/>
    <property type="match status" value="1"/>
</dbReference>
<dbReference type="SMART" id="SM01260">
    <property type="entry name" value="LANC_like"/>
    <property type="match status" value="1"/>
</dbReference>
<dbReference type="GO" id="GO:0005886">
    <property type="term" value="C:plasma membrane"/>
    <property type="evidence" value="ECO:0007669"/>
    <property type="project" value="TreeGrafter"/>
</dbReference>
<proteinExistence type="inferred from homology"/>
<accession>A0AAD7ZYQ2</accession>
<keyword evidence="4" id="KW-1185">Reference proteome</keyword>
<reference evidence="3" key="2">
    <citation type="submission" date="2023-05" db="EMBL/GenBank/DDBJ databases">
        <authorList>
            <person name="Fouks B."/>
        </authorList>
    </citation>
    <scope>NUCLEOTIDE SEQUENCE</scope>
    <source>
        <strain evidence="3">Stay&amp;Tobe</strain>
        <tissue evidence="3">Testes</tissue>
    </source>
</reference>
<feature type="binding site" evidence="2">
    <location>
        <position position="320"/>
    </location>
    <ligand>
        <name>Zn(2+)</name>
        <dbReference type="ChEBI" id="CHEBI:29105"/>
    </ligand>
</feature>
<dbReference type="GO" id="GO:0005975">
    <property type="term" value="P:carbohydrate metabolic process"/>
    <property type="evidence" value="ECO:0007669"/>
    <property type="project" value="InterPro"/>
</dbReference>
<evidence type="ECO:0000256" key="2">
    <source>
        <dbReference type="PIRSR" id="PIRSR607822-1"/>
    </source>
</evidence>
<comment type="caution">
    <text evidence="3">The sequence shown here is derived from an EMBL/GenBank/DDBJ whole genome shotgun (WGS) entry which is preliminary data.</text>
</comment>
<dbReference type="PRINTS" id="PR01950">
    <property type="entry name" value="LANCSUPER"/>
</dbReference>
<feature type="binding site" evidence="2">
    <location>
        <position position="274"/>
    </location>
    <ligand>
        <name>Zn(2+)</name>
        <dbReference type="ChEBI" id="CHEBI:29105"/>
    </ligand>
</feature>
<dbReference type="AlphaFoldDB" id="A0AAD7ZYQ2"/>
<dbReference type="Gene3D" id="1.50.10.10">
    <property type="match status" value="1"/>
</dbReference>
<reference evidence="3" key="1">
    <citation type="journal article" date="2023" name="IScience">
        <title>Live-bearing cockroach genome reveals convergent evolutionary mechanisms linked to viviparity in insects and beyond.</title>
        <authorList>
            <person name="Fouks B."/>
            <person name="Harrison M.C."/>
            <person name="Mikhailova A.A."/>
            <person name="Marchal E."/>
            <person name="English S."/>
            <person name="Carruthers M."/>
            <person name="Jennings E.C."/>
            <person name="Chiamaka E.L."/>
            <person name="Frigard R.A."/>
            <person name="Pippel M."/>
            <person name="Attardo G.M."/>
            <person name="Benoit J.B."/>
            <person name="Bornberg-Bauer E."/>
            <person name="Tobe S.S."/>
        </authorList>
    </citation>
    <scope>NUCLEOTIDE SEQUENCE</scope>
    <source>
        <strain evidence="3">Stay&amp;Tobe</strain>
    </source>
</reference>
<dbReference type="PANTHER" id="PTHR12736">
    <property type="entry name" value="LANC-LIKE PROTEIN"/>
    <property type="match status" value="1"/>
</dbReference>
<dbReference type="SUPFAM" id="SSF158745">
    <property type="entry name" value="LanC-like"/>
    <property type="match status" value="1"/>
</dbReference>
<dbReference type="PRINTS" id="PR01951">
    <property type="entry name" value="LANCEUKARYTE"/>
</dbReference>
<evidence type="ECO:0008006" key="5">
    <source>
        <dbReference type="Google" id="ProtNLM"/>
    </source>
</evidence>
<dbReference type="GO" id="GO:0031179">
    <property type="term" value="P:peptide modification"/>
    <property type="evidence" value="ECO:0007669"/>
    <property type="project" value="InterPro"/>
</dbReference>
<evidence type="ECO:0000256" key="1">
    <source>
        <dbReference type="ARBA" id="ARBA00007179"/>
    </source>
</evidence>
<dbReference type="InterPro" id="IPR012341">
    <property type="entry name" value="6hp_glycosidase-like_sf"/>
</dbReference>
<dbReference type="EMBL" id="JASPKZ010005701">
    <property type="protein sequence ID" value="KAJ9588248.1"/>
    <property type="molecule type" value="Genomic_DNA"/>
</dbReference>
<evidence type="ECO:0000313" key="3">
    <source>
        <dbReference type="EMBL" id="KAJ9588248.1"/>
    </source>
</evidence>
<dbReference type="GO" id="GO:0046872">
    <property type="term" value="F:metal ion binding"/>
    <property type="evidence" value="ECO:0007669"/>
    <property type="project" value="UniProtKB-KW"/>
</dbReference>
<dbReference type="CDD" id="cd04794">
    <property type="entry name" value="euk_LANCL"/>
    <property type="match status" value="1"/>
</dbReference>
<evidence type="ECO:0000313" key="4">
    <source>
        <dbReference type="Proteomes" id="UP001233999"/>
    </source>
</evidence>
<dbReference type="Pfam" id="PF05147">
    <property type="entry name" value="LANC_like"/>
    <property type="match status" value="1"/>
</dbReference>
<organism evidence="3 4">
    <name type="scientific">Diploptera punctata</name>
    <name type="common">Pacific beetle cockroach</name>
    <dbReference type="NCBI Taxonomy" id="6984"/>
    <lineage>
        <taxon>Eukaryota</taxon>
        <taxon>Metazoa</taxon>
        <taxon>Ecdysozoa</taxon>
        <taxon>Arthropoda</taxon>
        <taxon>Hexapoda</taxon>
        <taxon>Insecta</taxon>
        <taxon>Pterygota</taxon>
        <taxon>Neoptera</taxon>
        <taxon>Polyneoptera</taxon>
        <taxon>Dictyoptera</taxon>
        <taxon>Blattodea</taxon>
        <taxon>Blaberoidea</taxon>
        <taxon>Blaberidae</taxon>
        <taxon>Diplopterinae</taxon>
        <taxon>Diploptera</taxon>
    </lineage>
</organism>
<feature type="non-terminal residue" evidence="3">
    <location>
        <position position="397"/>
    </location>
</feature>
<keyword evidence="2" id="KW-0862">Zinc</keyword>
<comment type="similarity">
    <text evidence="1">Belongs to the LanC-like protein family.</text>
</comment>
<gene>
    <name evidence="3" type="ORF">L9F63_018412</name>
</gene>